<dbReference type="RefSeq" id="WP_188493300.1">
    <property type="nucleotide sequence ID" value="NZ_BMGA01000002.1"/>
</dbReference>
<keyword evidence="1" id="KW-0812">Transmembrane</keyword>
<proteinExistence type="predicted"/>
<comment type="caution">
    <text evidence="2">The sequence shown here is derived from an EMBL/GenBank/DDBJ whole genome shotgun (WGS) entry which is preliminary data.</text>
</comment>
<evidence type="ECO:0000313" key="2">
    <source>
        <dbReference type="EMBL" id="GGA72358.1"/>
    </source>
</evidence>
<evidence type="ECO:0000256" key="1">
    <source>
        <dbReference type="SAM" id="Phobius"/>
    </source>
</evidence>
<feature type="transmembrane region" description="Helical" evidence="1">
    <location>
        <begin position="88"/>
        <end position="106"/>
    </location>
</feature>
<keyword evidence="3" id="KW-1185">Reference proteome</keyword>
<evidence type="ECO:0008006" key="4">
    <source>
        <dbReference type="Google" id="ProtNLM"/>
    </source>
</evidence>
<keyword evidence="1" id="KW-1133">Transmembrane helix</keyword>
<keyword evidence="1" id="KW-0472">Membrane</keyword>
<accession>A0ABQ1HF44</accession>
<gene>
    <name evidence="2" type="ORF">GCM10008015_11250</name>
</gene>
<organism evidence="2 3">
    <name type="scientific">Flavobacterium palustre</name>
    <dbReference type="NCBI Taxonomy" id="1476463"/>
    <lineage>
        <taxon>Bacteria</taxon>
        <taxon>Pseudomonadati</taxon>
        <taxon>Bacteroidota</taxon>
        <taxon>Flavobacteriia</taxon>
        <taxon>Flavobacteriales</taxon>
        <taxon>Flavobacteriaceae</taxon>
        <taxon>Flavobacterium</taxon>
    </lineage>
</organism>
<feature type="transmembrane region" description="Helical" evidence="1">
    <location>
        <begin position="113"/>
        <end position="130"/>
    </location>
</feature>
<feature type="transmembrane region" description="Helical" evidence="1">
    <location>
        <begin position="40"/>
        <end position="58"/>
    </location>
</feature>
<name>A0ABQ1HF44_9FLAO</name>
<dbReference type="InterPro" id="IPR036927">
    <property type="entry name" value="Cyt_c_oxase-like_su1_sf"/>
</dbReference>
<dbReference type="EMBL" id="BMGA01000002">
    <property type="protein sequence ID" value="GGA72358.1"/>
    <property type="molecule type" value="Genomic_DNA"/>
</dbReference>
<protein>
    <recommendedName>
        <fullName evidence="4">DUF2231 domain-containing protein</fullName>
    </recommendedName>
</protein>
<evidence type="ECO:0000313" key="3">
    <source>
        <dbReference type="Proteomes" id="UP000658793"/>
    </source>
</evidence>
<feature type="transmembrane region" description="Helical" evidence="1">
    <location>
        <begin position="12"/>
        <end position="31"/>
    </location>
</feature>
<dbReference type="Proteomes" id="UP000658793">
    <property type="component" value="Unassembled WGS sequence"/>
</dbReference>
<dbReference type="SUPFAM" id="SSF81442">
    <property type="entry name" value="Cytochrome c oxidase subunit I-like"/>
    <property type="match status" value="1"/>
</dbReference>
<reference evidence="3" key="1">
    <citation type="journal article" date="2019" name="Int. J. Syst. Evol. Microbiol.">
        <title>The Global Catalogue of Microorganisms (GCM) 10K type strain sequencing project: providing services to taxonomists for standard genome sequencing and annotation.</title>
        <authorList>
            <consortium name="The Broad Institute Genomics Platform"/>
            <consortium name="The Broad Institute Genome Sequencing Center for Infectious Disease"/>
            <person name="Wu L."/>
            <person name="Ma J."/>
        </authorList>
    </citation>
    <scope>NUCLEOTIDE SEQUENCE [LARGE SCALE GENOMIC DNA]</scope>
    <source>
        <strain evidence="3">CGMCC 1.12811</strain>
    </source>
</reference>
<sequence length="158" mass="17322">MNDAHLHMIVNHFPIIGTILGLLVLMGGIYFRSNSIKNTSYFLFIIATVFTVFSMATGEGAEELVEDMPSIGHEIIHNHEELAEKLAIVMYLLGVVSVIGLITNINNHAKAKFFSYAILVIAVVAVFLSVKVGTSGGEIRHTEIRPDVVLLNTNSENK</sequence>